<reference evidence="2 3" key="1">
    <citation type="submission" date="2020-07" db="EMBL/GenBank/DDBJ databases">
        <title>Sequencing the genomes of 1000 actinobacteria strains.</title>
        <authorList>
            <person name="Klenk H.-P."/>
        </authorList>
    </citation>
    <scope>NUCLEOTIDE SEQUENCE [LARGE SCALE GENOMIC DNA]</scope>
    <source>
        <strain evidence="2 3">DSM 17380</strain>
    </source>
</reference>
<organism evidence="2 3">
    <name type="scientific">Leucobacter aridicollis</name>
    <dbReference type="NCBI Taxonomy" id="283878"/>
    <lineage>
        <taxon>Bacteria</taxon>
        <taxon>Bacillati</taxon>
        <taxon>Actinomycetota</taxon>
        <taxon>Actinomycetes</taxon>
        <taxon>Micrococcales</taxon>
        <taxon>Microbacteriaceae</taxon>
        <taxon>Leucobacter</taxon>
    </lineage>
</organism>
<dbReference type="EMBL" id="JACCBD010000001">
    <property type="protein sequence ID" value="NYD25327.1"/>
    <property type="molecule type" value="Genomic_DNA"/>
</dbReference>
<proteinExistence type="predicted"/>
<protein>
    <submittedName>
        <fullName evidence="2">Plastocyanin</fullName>
    </submittedName>
</protein>
<feature type="domain" description="EfeO-type cupredoxin-like" evidence="1">
    <location>
        <begin position="31"/>
        <end position="135"/>
    </location>
</feature>
<comment type="caution">
    <text evidence="2">The sequence shown here is derived from an EMBL/GenBank/DDBJ whole genome shotgun (WGS) entry which is preliminary data.</text>
</comment>
<dbReference type="Pfam" id="PF13473">
    <property type="entry name" value="Cupredoxin_1"/>
    <property type="match status" value="1"/>
</dbReference>
<dbReference type="Gene3D" id="2.60.40.420">
    <property type="entry name" value="Cupredoxins - blue copper proteins"/>
    <property type="match status" value="1"/>
</dbReference>
<sequence length="136" mass="14896">MTQLQLDSKVVKRRSRSHLMASIAASLGVFLLAFGLAACAPAKPPLVPSDDDAKVTVTVRVVDNKFEPKEITISQGEAVRWVFEGPSNEHDVVAKDGSFVSELMREGSYTHVFNDQGDFDYLCSIHPEMTGLVTVE</sequence>
<gene>
    <name evidence="2" type="ORF">BJ960_000130</name>
</gene>
<accession>A0A852QYS6</accession>
<dbReference type="PANTHER" id="PTHR36507">
    <property type="entry name" value="BLL1555 PROTEIN"/>
    <property type="match status" value="1"/>
</dbReference>
<dbReference type="SUPFAM" id="SSF49503">
    <property type="entry name" value="Cupredoxins"/>
    <property type="match status" value="1"/>
</dbReference>
<dbReference type="InterPro" id="IPR052721">
    <property type="entry name" value="ET_Amicyanin"/>
</dbReference>
<evidence type="ECO:0000313" key="2">
    <source>
        <dbReference type="EMBL" id="NYD25327.1"/>
    </source>
</evidence>
<keyword evidence="3" id="KW-1185">Reference proteome</keyword>
<evidence type="ECO:0000259" key="1">
    <source>
        <dbReference type="Pfam" id="PF13473"/>
    </source>
</evidence>
<dbReference type="InterPro" id="IPR028096">
    <property type="entry name" value="EfeO_Cupredoxin"/>
</dbReference>
<dbReference type="Proteomes" id="UP000586095">
    <property type="component" value="Unassembled WGS sequence"/>
</dbReference>
<name>A0A852QYS6_9MICO</name>
<dbReference type="InterPro" id="IPR008972">
    <property type="entry name" value="Cupredoxin"/>
</dbReference>
<evidence type="ECO:0000313" key="3">
    <source>
        <dbReference type="Proteomes" id="UP000586095"/>
    </source>
</evidence>
<dbReference type="PANTHER" id="PTHR36507:SF1">
    <property type="entry name" value="BLL1555 PROTEIN"/>
    <property type="match status" value="1"/>
</dbReference>
<dbReference type="AlphaFoldDB" id="A0A852QYS6"/>
<dbReference type="RefSeq" id="WP_307814691.1">
    <property type="nucleotide sequence ID" value="NZ_BAAALZ010000003.1"/>
</dbReference>